<dbReference type="Proteomes" id="UP000326837">
    <property type="component" value="Chromosome"/>
</dbReference>
<feature type="transmembrane region" description="Helical" evidence="8">
    <location>
        <begin position="250"/>
        <end position="270"/>
    </location>
</feature>
<evidence type="ECO:0000256" key="4">
    <source>
        <dbReference type="ARBA" id="ARBA00022679"/>
    </source>
</evidence>
<evidence type="ECO:0000256" key="1">
    <source>
        <dbReference type="ARBA" id="ARBA00004651"/>
    </source>
</evidence>
<keyword evidence="6 8" id="KW-1133">Transmembrane helix</keyword>
<evidence type="ECO:0000256" key="8">
    <source>
        <dbReference type="SAM" id="Phobius"/>
    </source>
</evidence>
<evidence type="ECO:0000256" key="5">
    <source>
        <dbReference type="ARBA" id="ARBA00022692"/>
    </source>
</evidence>
<accession>A0A5K7XFA5</accession>
<keyword evidence="11" id="KW-1185">Reference proteome</keyword>
<dbReference type="EMBL" id="AP021861">
    <property type="protein sequence ID" value="BBO33016.1"/>
    <property type="molecule type" value="Genomic_DNA"/>
</dbReference>
<evidence type="ECO:0000259" key="9">
    <source>
        <dbReference type="Pfam" id="PF13231"/>
    </source>
</evidence>
<keyword evidence="3" id="KW-0328">Glycosyltransferase</keyword>
<feature type="domain" description="Glycosyltransferase RgtA/B/C/D-like" evidence="9">
    <location>
        <begin position="89"/>
        <end position="228"/>
    </location>
</feature>
<dbReference type="Pfam" id="PF13231">
    <property type="entry name" value="PMT_2"/>
    <property type="match status" value="1"/>
</dbReference>
<feature type="transmembrane region" description="Helical" evidence="8">
    <location>
        <begin position="306"/>
        <end position="327"/>
    </location>
</feature>
<organism evidence="10 11">
    <name type="scientific">Lacipirellula parvula</name>
    <dbReference type="NCBI Taxonomy" id="2650471"/>
    <lineage>
        <taxon>Bacteria</taxon>
        <taxon>Pseudomonadati</taxon>
        <taxon>Planctomycetota</taxon>
        <taxon>Planctomycetia</taxon>
        <taxon>Pirellulales</taxon>
        <taxon>Lacipirellulaceae</taxon>
        <taxon>Lacipirellula</taxon>
    </lineage>
</organism>
<protein>
    <recommendedName>
        <fullName evidence="9">Glycosyltransferase RgtA/B/C/D-like domain-containing protein</fullName>
    </recommendedName>
</protein>
<sequence length="504" mass="55803">MSSANSEQVTEIERSSDARIPWLLVIGVIALGFLLRGWNLHGRGYTADEVTELLLARKPLASVVMDEDDDRFPPLYRTILVIWDNAWGSEEAARWLSVVAGGLTVIVVWRAGAALLDERDAVWPALLMACCPFNIHFAREGRAYAVYGLFAAMMFWAALRLLRRGERRDWALMVASTIAAVYCHWYAVPLGCVLWLFVFYAGWRRDGWRRPIGAAIATAVLLIPAPILLIRASADLPDEELYAGFDLEALGYTFVSLVGGFTIGPAMKELRSMPAADGIRQFLPWLAAVGFAGLTLVWQAVRRLGIGLPLAMLVASSALLVPVLGYLGNVSGSGFVYRYVVWLAVPYALILGAGAARCRVSWFARLAVVVLLAVNAAALYNRAYDARYDEEDFRAVAAKLEELGAAEAPVLVASNYMGHALQHYWPADRSLTSFPIFAHHGEQRAERLAEFQAAHPAGTKYWIVSQWLPEDDVRRETRDAVLTELGAKREAELVQMEIYSAEVR</sequence>
<evidence type="ECO:0000256" key="3">
    <source>
        <dbReference type="ARBA" id="ARBA00022676"/>
    </source>
</evidence>
<comment type="subcellular location">
    <subcellularLocation>
        <location evidence="1">Cell membrane</location>
        <topology evidence="1">Multi-pass membrane protein</topology>
    </subcellularLocation>
</comment>
<feature type="transmembrane region" description="Helical" evidence="8">
    <location>
        <begin position="174"/>
        <end position="200"/>
    </location>
</feature>
<dbReference type="KEGG" id="lpav:PLANPX_2628"/>
<dbReference type="PANTHER" id="PTHR33908:SF11">
    <property type="entry name" value="MEMBRANE PROTEIN"/>
    <property type="match status" value="1"/>
</dbReference>
<dbReference type="GO" id="GO:0009103">
    <property type="term" value="P:lipopolysaccharide biosynthetic process"/>
    <property type="evidence" value="ECO:0007669"/>
    <property type="project" value="UniProtKB-ARBA"/>
</dbReference>
<evidence type="ECO:0000313" key="11">
    <source>
        <dbReference type="Proteomes" id="UP000326837"/>
    </source>
</evidence>
<evidence type="ECO:0000256" key="6">
    <source>
        <dbReference type="ARBA" id="ARBA00022989"/>
    </source>
</evidence>
<feature type="transmembrane region" description="Helical" evidence="8">
    <location>
        <begin position="282"/>
        <end position="300"/>
    </location>
</feature>
<dbReference type="PANTHER" id="PTHR33908">
    <property type="entry name" value="MANNOSYLTRANSFERASE YKCB-RELATED"/>
    <property type="match status" value="1"/>
</dbReference>
<feature type="transmembrane region" description="Helical" evidence="8">
    <location>
        <begin position="20"/>
        <end position="38"/>
    </location>
</feature>
<keyword evidence="7 8" id="KW-0472">Membrane</keyword>
<feature type="transmembrane region" description="Helical" evidence="8">
    <location>
        <begin position="362"/>
        <end position="380"/>
    </location>
</feature>
<dbReference type="AlphaFoldDB" id="A0A5K7XFA5"/>
<keyword evidence="5 8" id="KW-0812">Transmembrane</keyword>
<feature type="transmembrane region" description="Helical" evidence="8">
    <location>
        <begin position="339"/>
        <end position="356"/>
    </location>
</feature>
<keyword evidence="4" id="KW-0808">Transferase</keyword>
<keyword evidence="2" id="KW-1003">Cell membrane</keyword>
<dbReference type="RefSeq" id="WP_152098884.1">
    <property type="nucleotide sequence ID" value="NZ_AP021861.1"/>
</dbReference>
<evidence type="ECO:0000256" key="7">
    <source>
        <dbReference type="ARBA" id="ARBA00023136"/>
    </source>
</evidence>
<proteinExistence type="predicted"/>
<dbReference type="GO" id="GO:0016763">
    <property type="term" value="F:pentosyltransferase activity"/>
    <property type="evidence" value="ECO:0007669"/>
    <property type="project" value="TreeGrafter"/>
</dbReference>
<name>A0A5K7XFA5_9BACT</name>
<dbReference type="InterPro" id="IPR050297">
    <property type="entry name" value="LipidA_mod_glycosyltrf_83"/>
</dbReference>
<dbReference type="GO" id="GO:0005886">
    <property type="term" value="C:plasma membrane"/>
    <property type="evidence" value="ECO:0007669"/>
    <property type="project" value="UniProtKB-SubCell"/>
</dbReference>
<feature type="transmembrane region" description="Helical" evidence="8">
    <location>
        <begin position="212"/>
        <end position="230"/>
    </location>
</feature>
<dbReference type="InterPro" id="IPR038731">
    <property type="entry name" value="RgtA/B/C-like"/>
</dbReference>
<reference evidence="11" key="1">
    <citation type="submission" date="2019-10" db="EMBL/GenBank/DDBJ databases">
        <title>Lacipirellula parvula gen. nov., sp. nov., representing a lineage of planctomycetes widespread in freshwater anoxic habitats, and description of the family Lacipirellulaceae.</title>
        <authorList>
            <person name="Dedysh S.N."/>
            <person name="Kulichevskaya I.S."/>
            <person name="Beletsky A.V."/>
            <person name="Rakitin A.L."/>
            <person name="Mardanov A.V."/>
            <person name="Ivanova A.A."/>
            <person name="Saltykova V.X."/>
            <person name="Rijpstra W.I.C."/>
            <person name="Sinninghe Damste J.S."/>
            <person name="Ravin N.V."/>
        </authorList>
    </citation>
    <scope>NUCLEOTIDE SEQUENCE [LARGE SCALE GENOMIC DNA]</scope>
    <source>
        <strain evidence="11">PX69</strain>
    </source>
</reference>
<gene>
    <name evidence="10" type="ORF">PLANPX_2628</name>
</gene>
<evidence type="ECO:0000313" key="10">
    <source>
        <dbReference type="EMBL" id="BBO33016.1"/>
    </source>
</evidence>
<feature type="transmembrane region" description="Helical" evidence="8">
    <location>
        <begin position="144"/>
        <end position="162"/>
    </location>
</feature>
<evidence type="ECO:0000256" key="2">
    <source>
        <dbReference type="ARBA" id="ARBA00022475"/>
    </source>
</evidence>